<reference evidence="2" key="2">
    <citation type="journal article" date="2015" name="Data Brief">
        <title>Shoot transcriptome of the giant reed, Arundo donax.</title>
        <authorList>
            <person name="Barrero R.A."/>
            <person name="Guerrero F.D."/>
            <person name="Moolhuijzen P."/>
            <person name="Goolsby J.A."/>
            <person name="Tidwell J."/>
            <person name="Bellgard S.E."/>
            <person name="Bellgard M.I."/>
        </authorList>
    </citation>
    <scope>NUCLEOTIDE SEQUENCE</scope>
    <source>
        <tissue evidence="2">Shoot tissue taken approximately 20 cm above the soil surface</tissue>
    </source>
</reference>
<keyword evidence="1" id="KW-0812">Transmembrane</keyword>
<feature type="transmembrane region" description="Helical" evidence="1">
    <location>
        <begin position="27"/>
        <end position="48"/>
    </location>
</feature>
<sequence>MNSPVRSWKVWCFQDSSWKENIPWDLWHLHQIIYFLNLFIFSILINCLQV</sequence>
<keyword evidence="1" id="KW-1133">Transmembrane helix</keyword>
<organism evidence="2">
    <name type="scientific">Arundo donax</name>
    <name type="common">Giant reed</name>
    <name type="synonym">Donax arundinaceus</name>
    <dbReference type="NCBI Taxonomy" id="35708"/>
    <lineage>
        <taxon>Eukaryota</taxon>
        <taxon>Viridiplantae</taxon>
        <taxon>Streptophyta</taxon>
        <taxon>Embryophyta</taxon>
        <taxon>Tracheophyta</taxon>
        <taxon>Spermatophyta</taxon>
        <taxon>Magnoliopsida</taxon>
        <taxon>Liliopsida</taxon>
        <taxon>Poales</taxon>
        <taxon>Poaceae</taxon>
        <taxon>PACMAD clade</taxon>
        <taxon>Arundinoideae</taxon>
        <taxon>Arundineae</taxon>
        <taxon>Arundo</taxon>
    </lineage>
</organism>
<name>A0A0A9H7E8_ARUDO</name>
<accession>A0A0A9H7E8</accession>
<reference evidence="2" key="1">
    <citation type="submission" date="2014-09" db="EMBL/GenBank/DDBJ databases">
        <authorList>
            <person name="Magalhaes I.L.F."/>
            <person name="Oliveira U."/>
            <person name="Santos F.R."/>
            <person name="Vidigal T.H.D.A."/>
            <person name="Brescovit A.D."/>
            <person name="Santos A.J."/>
        </authorList>
    </citation>
    <scope>NUCLEOTIDE SEQUENCE</scope>
    <source>
        <tissue evidence="2">Shoot tissue taken approximately 20 cm above the soil surface</tissue>
    </source>
</reference>
<proteinExistence type="predicted"/>
<dbReference type="AlphaFoldDB" id="A0A0A9H7E8"/>
<keyword evidence="1" id="KW-0472">Membrane</keyword>
<evidence type="ECO:0000313" key="2">
    <source>
        <dbReference type="EMBL" id="JAE31729.1"/>
    </source>
</evidence>
<dbReference type="EMBL" id="GBRH01166167">
    <property type="protein sequence ID" value="JAE31729.1"/>
    <property type="molecule type" value="Transcribed_RNA"/>
</dbReference>
<protein>
    <submittedName>
        <fullName evidence="2">Uncharacterized protein</fullName>
    </submittedName>
</protein>
<evidence type="ECO:0000256" key="1">
    <source>
        <dbReference type="SAM" id="Phobius"/>
    </source>
</evidence>